<dbReference type="AlphaFoldDB" id="A0A4U1HTK8"/>
<accession>A0A4U1HTK8</accession>
<dbReference type="InterPro" id="IPR009225">
    <property type="entry name" value="Phage_head_completion_GpL"/>
</dbReference>
<dbReference type="EMBL" id="SWJE01000014">
    <property type="protein sequence ID" value="TKC83468.1"/>
    <property type="molecule type" value="Genomic_DNA"/>
</dbReference>
<dbReference type="Proteomes" id="UP000305539">
    <property type="component" value="Unassembled WGS sequence"/>
</dbReference>
<sequence>MSSFIATAEPGVPTSPTDAATVTNNGWFPDIDLNELRDAMRLDGTVTHDRLRLAAIDAIASINDELQAWQTGQRAAGHADLASVPAPELGGVSTHVLRYRRAVYNLARADLTEQYRTYDATKTGSQHADELEATICESRRNVRWALNDLRGIARSTIELI</sequence>
<evidence type="ECO:0000256" key="1">
    <source>
        <dbReference type="SAM" id="MobiDB-lite"/>
    </source>
</evidence>
<dbReference type="OrthoDB" id="6312934at2"/>
<proteinExistence type="predicted"/>
<reference evidence="2 3" key="1">
    <citation type="submission" date="2019-04" db="EMBL/GenBank/DDBJ databases">
        <title>Trinickia sp. 7GSK02, isolated from subtropical forest soil.</title>
        <authorList>
            <person name="Gao Z.-H."/>
            <person name="Qiu L.-H."/>
        </authorList>
    </citation>
    <scope>NUCLEOTIDE SEQUENCE [LARGE SCALE GENOMIC DNA]</scope>
    <source>
        <strain evidence="2 3">7GSK02</strain>
    </source>
</reference>
<feature type="region of interest" description="Disordered" evidence="1">
    <location>
        <begin position="1"/>
        <end position="20"/>
    </location>
</feature>
<dbReference type="Pfam" id="PF05926">
    <property type="entry name" value="Phage_GPL"/>
    <property type="match status" value="1"/>
</dbReference>
<dbReference type="RefSeq" id="WP_136897511.1">
    <property type="nucleotide sequence ID" value="NZ_SWJE01000014.1"/>
</dbReference>
<evidence type="ECO:0000313" key="2">
    <source>
        <dbReference type="EMBL" id="TKC83468.1"/>
    </source>
</evidence>
<keyword evidence="3" id="KW-1185">Reference proteome</keyword>
<protein>
    <submittedName>
        <fullName evidence="2">Head completion/stabilization protein</fullName>
    </submittedName>
</protein>
<organism evidence="2 3">
    <name type="scientific">Trinickia terrae</name>
    <dbReference type="NCBI Taxonomy" id="2571161"/>
    <lineage>
        <taxon>Bacteria</taxon>
        <taxon>Pseudomonadati</taxon>
        <taxon>Pseudomonadota</taxon>
        <taxon>Betaproteobacteria</taxon>
        <taxon>Burkholderiales</taxon>
        <taxon>Burkholderiaceae</taxon>
        <taxon>Trinickia</taxon>
    </lineage>
</organism>
<gene>
    <name evidence="2" type="ORF">FAZ69_23565</name>
</gene>
<evidence type="ECO:0000313" key="3">
    <source>
        <dbReference type="Proteomes" id="UP000305539"/>
    </source>
</evidence>
<comment type="caution">
    <text evidence="2">The sequence shown here is derived from an EMBL/GenBank/DDBJ whole genome shotgun (WGS) entry which is preliminary data.</text>
</comment>
<name>A0A4U1HTK8_9BURK</name>